<dbReference type="WBParaSite" id="Gr19_v10_g6042.t1">
    <property type="protein sequence ID" value="Gr19_v10_g6042.t1"/>
    <property type="gene ID" value="Gr19_v10_g6042"/>
</dbReference>
<proteinExistence type="predicted"/>
<dbReference type="AlphaFoldDB" id="A0A914HZ92"/>
<feature type="region of interest" description="Disordered" evidence="1">
    <location>
        <begin position="1"/>
        <end position="26"/>
    </location>
</feature>
<evidence type="ECO:0000313" key="2">
    <source>
        <dbReference type="Proteomes" id="UP000887572"/>
    </source>
</evidence>
<name>A0A914HZ92_GLORO</name>
<evidence type="ECO:0000313" key="3">
    <source>
        <dbReference type="WBParaSite" id="Gr19_v10_g6042.t1"/>
    </source>
</evidence>
<sequence>MRFARRRRFPPRHNGSSARCRRPTPAPDLQVSVVTTTGRNVNILHELYSLQWRLPIDQSINWTMGKTRSVRTVPNNCLEMAAVKGGCIRLESA</sequence>
<keyword evidence="2" id="KW-1185">Reference proteome</keyword>
<protein>
    <submittedName>
        <fullName evidence="3">Uncharacterized protein</fullName>
    </submittedName>
</protein>
<dbReference type="Proteomes" id="UP000887572">
    <property type="component" value="Unplaced"/>
</dbReference>
<feature type="compositionally biased region" description="Basic residues" evidence="1">
    <location>
        <begin position="1"/>
        <end position="11"/>
    </location>
</feature>
<accession>A0A914HZ92</accession>
<evidence type="ECO:0000256" key="1">
    <source>
        <dbReference type="SAM" id="MobiDB-lite"/>
    </source>
</evidence>
<organism evidence="2 3">
    <name type="scientific">Globodera rostochiensis</name>
    <name type="common">Golden nematode worm</name>
    <name type="synonym">Heterodera rostochiensis</name>
    <dbReference type="NCBI Taxonomy" id="31243"/>
    <lineage>
        <taxon>Eukaryota</taxon>
        <taxon>Metazoa</taxon>
        <taxon>Ecdysozoa</taxon>
        <taxon>Nematoda</taxon>
        <taxon>Chromadorea</taxon>
        <taxon>Rhabditida</taxon>
        <taxon>Tylenchina</taxon>
        <taxon>Tylenchomorpha</taxon>
        <taxon>Tylenchoidea</taxon>
        <taxon>Heteroderidae</taxon>
        <taxon>Heteroderinae</taxon>
        <taxon>Globodera</taxon>
    </lineage>
</organism>
<reference evidence="3" key="1">
    <citation type="submission" date="2022-11" db="UniProtKB">
        <authorList>
            <consortium name="WormBaseParasite"/>
        </authorList>
    </citation>
    <scope>IDENTIFICATION</scope>
</reference>